<dbReference type="PIRSF" id="PIRSF000148">
    <property type="entry name" value="ASA_dh"/>
    <property type="match status" value="1"/>
</dbReference>
<dbReference type="RefSeq" id="WP_186743599.1">
    <property type="nucleotide sequence ID" value="NZ_CP060394.1"/>
</dbReference>
<protein>
    <submittedName>
        <fullName evidence="4">Segregation protein B</fullName>
    </submittedName>
</protein>
<dbReference type="GO" id="GO:0051287">
    <property type="term" value="F:NAD binding"/>
    <property type="evidence" value="ECO:0007669"/>
    <property type="project" value="InterPro"/>
</dbReference>
<comment type="similarity">
    <text evidence="1">Belongs to the aspartate-semialdehyde dehydrogenase family.</text>
</comment>
<dbReference type="InterPro" id="IPR000534">
    <property type="entry name" value="Semialdehyde_DH_NAD-bd"/>
</dbReference>
<dbReference type="Pfam" id="PF02774">
    <property type="entry name" value="Semialdhyde_dhC"/>
    <property type="match status" value="1"/>
</dbReference>
<dbReference type="Gene3D" id="3.30.360.10">
    <property type="entry name" value="Dihydrodipicolinate Reductase, domain 2"/>
    <property type="match status" value="1"/>
</dbReference>
<dbReference type="GO" id="GO:0016620">
    <property type="term" value="F:oxidoreductase activity, acting on the aldehyde or oxo group of donors, NAD or NADP as acceptor"/>
    <property type="evidence" value="ECO:0007669"/>
    <property type="project" value="InterPro"/>
</dbReference>
<dbReference type="KEGG" id="adin:H7849_01085"/>
<reference evidence="4 5" key="1">
    <citation type="submission" date="2020-08" db="EMBL/GenBank/DDBJ databases">
        <title>Edaphobacter telluris sp. nov. and Acidobacterium dinghuensis sp. nov., two acidobacteria isolated from forest soil.</title>
        <authorList>
            <person name="Fu J."/>
            <person name="Qiu L."/>
        </authorList>
    </citation>
    <scope>NUCLEOTIDE SEQUENCE [LARGE SCALE GENOMIC DNA]</scope>
    <source>
        <strain evidence="4">4Y35</strain>
    </source>
</reference>
<evidence type="ECO:0000259" key="2">
    <source>
        <dbReference type="Pfam" id="PF01118"/>
    </source>
</evidence>
<gene>
    <name evidence="4" type="ORF">H7849_01085</name>
</gene>
<dbReference type="Pfam" id="PF01118">
    <property type="entry name" value="Semialdhyde_dh"/>
    <property type="match status" value="1"/>
</dbReference>
<accession>A0A7G8BJC5</accession>
<dbReference type="GO" id="GO:0008652">
    <property type="term" value="P:amino acid biosynthetic process"/>
    <property type="evidence" value="ECO:0007669"/>
    <property type="project" value="InterPro"/>
</dbReference>
<feature type="domain" description="Semialdehyde dehydrogenase dimerisation" evidence="3">
    <location>
        <begin position="152"/>
        <end position="328"/>
    </location>
</feature>
<dbReference type="InterPro" id="IPR036291">
    <property type="entry name" value="NAD(P)-bd_dom_sf"/>
</dbReference>
<dbReference type="CDD" id="cd18129">
    <property type="entry name" value="ASADH_C_USG1_like"/>
    <property type="match status" value="1"/>
</dbReference>
<dbReference type="PANTHER" id="PTHR46278:SF2">
    <property type="entry name" value="ASPARTATE-SEMIALDEHYDE DEHYDROGENASE"/>
    <property type="match status" value="1"/>
</dbReference>
<dbReference type="InterPro" id="IPR012280">
    <property type="entry name" value="Semialdhyde_DH_dimer_dom"/>
</dbReference>
<feature type="domain" description="Semialdehyde dehydrogenase NAD-binding" evidence="2">
    <location>
        <begin position="6"/>
        <end position="116"/>
    </location>
</feature>
<organism evidence="4 5">
    <name type="scientific">Alloacidobacterium dinghuense</name>
    <dbReference type="NCBI Taxonomy" id="2763107"/>
    <lineage>
        <taxon>Bacteria</taxon>
        <taxon>Pseudomonadati</taxon>
        <taxon>Acidobacteriota</taxon>
        <taxon>Terriglobia</taxon>
        <taxon>Terriglobales</taxon>
        <taxon>Acidobacteriaceae</taxon>
        <taxon>Alloacidobacterium</taxon>
    </lineage>
</organism>
<evidence type="ECO:0000256" key="1">
    <source>
        <dbReference type="ARBA" id="ARBA00010584"/>
    </source>
</evidence>
<proteinExistence type="inferred from homology"/>
<dbReference type="AlphaFoldDB" id="A0A7G8BJC5"/>
<evidence type="ECO:0000313" key="4">
    <source>
        <dbReference type="EMBL" id="QNI32645.1"/>
    </source>
</evidence>
<dbReference type="EMBL" id="CP060394">
    <property type="protein sequence ID" value="QNI32645.1"/>
    <property type="molecule type" value="Genomic_DNA"/>
</dbReference>
<keyword evidence="5" id="KW-1185">Reference proteome</keyword>
<dbReference type="SUPFAM" id="SSF51735">
    <property type="entry name" value="NAD(P)-binding Rossmann-fold domains"/>
    <property type="match status" value="1"/>
</dbReference>
<dbReference type="GO" id="GO:0046983">
    <property type="term" value="F:protein dimerization activity"/>
    <property type="evidence" value="ECO:0007669"/>
    <property type="project" value="InterPro"/>
</dbReference>
<evidence type="ECO:0000313" key="5">
    <source>
        <dbReference type="Proteomes" id="UP000515312"/>
    </source>
</evidence>
<dbReference type="CDD" id="cd17894">
    <property type="entry name" value="ASADH_USG1_N"/>
    <property type="match status" value="1"/>
</dbReference>
<name>A0A7G8BJC5_9BACT</name>
<dbReference type="PANTHER" id="PTHR46278">
    <property type="entry name" value="DEHYDROGENASE, PUTATIVE-RELATED"/>
    <property type="match status" value="1"/>
</dbReference>
<dbReference type="Gene3D" id="3.40.50.720">
    <property type="entry name" value="NAD(P)-binding Rossmann-like Domain"/>
    <property type="match status" value="1"/>
</dbReference>
<evidence type="ECO:0000259" key="3">
    <source>
        <dbReference type="Pfam" id="PF02774"/>
    </source>
</evidence>
<dbReference type="Proteomes" id="UP000515312">
    <property type="component" value="Chromosome"/>
</dbReference>
<dbReference type="SUPFAM" id="SSF55347">
    <property type="entry name" value="Glyceraldehyde-3-phosphate dehydrogenase-like, C-terminal domain"/>
    <property type="match status" value="1"/>
</dbReference>
<sequence length="352" mass="37937">MPDTYKIAIVGASSLRGKELNDALSESPFGSADFLLMDDEATLGQLESVGDEVTFIQRIEPSSFAGVDFAFFAGSQEVTRKHWHNAQKASASIIDMSYALESEPRVLVRAPWVQDETREEVNGEATESAPDLQTPAVVPAHPAAVALALLLLRAKGVAGVRSASATVLEPASEYGRASMDELHQQTVSLLSFQSLPKEMYDAQVAFNLLPSLGEAAKVHLGASEARIRRHYDLLSAGHLPEVMIQLLHAPVFHGYGISLALTLDEPVSLEHLEAALSGEHVDVVLGDSDPPSNLSSAGQDDILVRARTADGSELATRRFWVWAALDNLKLTATNALACAQELRKLRPQGKVQ</sequence>